<protein>
    <submittedName>
        <fullName evidence="10">EpsI family protein</fullName>
    </submittedName>
</protein>
<evidence type="ECO:0000256" key="5">
    <source>
        <dbReference type="ARBA" id="ARBA00022801"/>
    </source>
</evidence>
<feature type="transmembrane region" description="Helical" evidence="8">
    <location>
        <begin position="75"/>
        <end position="96"/>
    </location>
</feature>
<dbReference type="AlphaFoldDB" id="A0A2G1VI06"/>
<dbReference type="GO" id="GO:0005886">
    <property type="term" value="C:plasma membrane"/>
    <property type="evidence" value="ECO:0007669"/>
    <property type="project" value="UniProtKB-SubCell"/>
</dbReference>
<keyword evidence="4 8" id="KW-0812">Transmembrane</keyword>
<feature type="transmembrane region" description="Helical" evidence="8">
    <location>
        <begin position="156"/>
        <end position="172"/>
    </location>
</feature>
<feature type="transmembrane region" description="Helical" evidence="8">
    <location>
        <begin position="102"/>
        <end position="119"/>
    </location>
</feature>
<dbReference type="NCBIfam" id="TIGR02602">
    <property type="entry name" value="8TM_EpsH"/>
    <property type="match status" value="1"/>
</dbReference>
<feature type="transmembrane region" description="Helical" evidence="8">
    <location>
        <begin position="359"/>
        <end position="376"/>
    </location>
</feature>
<comment type="subcellular location">
    <subcellularLocation>
        <location evidence="1">Cell membrane</location>
        <topology evidence="1">Multi-pass membrane protein</topology>
    </subcellularLocation>
</comment>
<evidence type="ECO:0000259" key="9">
    <source>
        <dbReference type="Pfam" id="PF11984"/>
    </source>
</evidence>
<organism evidence="10 11">
    <name type="scientific">Marinobacter guineae</name>
    <dbReference type="NCBI Taxonomy" id="432303"/>
    <lineage>
        <taxon>Bacteria</taxon>
        <taxon>Pseudomonadati</taxon>
        <taxon>Pseudomonadota</taxon>
        <taxon>Gammaproteobacteria</taxon>
        <taxon>Pseudomonadales</taxon>
        <taxon>Marinobacteraceae</taxon>
        <taxon>Marinobacter</taxon>
    </lineage>
</organism>
<keyword evidence="7 8" id="KW-0472">Membrane</keyword>
<feature type="transmembrane region" description="Helical" evidence="8">
    <location>
        <begin position="131"/>
        <end position="150"/>
    </location>
</feature>
<dbReference type="EMBL" id="NTFI01000001">
    <property type="protein sequence ID" value="PHQ26344.1"/>
    <property type="molecule type" value="Genomic_DNA"/>
</dbReference>
<accession>A0A2G1VI06</accession>
<evidence type="ECO:0000256" key="4">
    <source>
        <dbReference type="ARBA" id="ARBA00022692"/>
    </source>
</evidence>
<keyword evidence="5" id="KW-0378">Hydrolase</keyword>
<dbReference type="InterPro" id="IPR026392">
    <property type="entry name" value="Exo/Archaeosortase_dom"/>
</dbReference>
<evidence type="ECO:0000313" key="10">
    <source>
        <dbReference type="EMBL" id="PHQ26344.1"/>
    </source>
</evidence>
<dbReference type="GO" id="GO:0006508">
    <property type="term" value="P:proteolysis"/>
    <property type="evidence" value="ECO:0007669"/>
    <property type="project" value="UniProtKB-KW"/>
</dbReference>
<dbReference type="InterPro" id="IPR014263">
    <property type="entry name" value="Methanolan_biosynth_EpsI"/>
</dbReference>
<evidence type="ECO:0000256" key="2">
    <source>
        <dbReference type="ARBA" id="ARBA00022475"/>
    </source>
</evidence>
<feature type="domain" description="Methanolan biosynthesis EpsI" evidence="9">
    <location>
        <begin position="365"/>
        <end position="525"/>
    </location>
</feature>
<evidence type="ECO:0000256" key="8">
    <source>
        <dbReference type="SAM" id="Phobius"/>
    </source>
</evidence>
<keyword evidence="3" id="KW-0645">Protease</keyword>
<dbReference type="InterPro" id="IPR013426">
    <property type="entry name" value="EpsH-like"/>
</dbReference>
<evidence type="ECO:0000256" key="6">
    <source>
        <dbReference type="ARBA" id="ARBA00022989"/>
    </source>
</evidence>
<evidence type="ECO:0000256" key="3">
    <source>
        <dbReference type="ARBA" id="ARBA00022670"/>
    </source>
</evidence>
<feature type="transmembrane region" description="Helical" evidence="8">
    <location>
        <begin position="311"/>
        <end position="329"/>
    </location>
</feature>
<keyword evidence="2" id="KW-1003">Cell membrane</keyword>
<dbReference type="NCBIfam" id="TIGR04178">
    <property type="entry name" value="exo_archaeo"/>
    <property type="match status" value="1"/>
</dbReference>
<gene>
    <name evidence="10" type="primary">epsI</name>
    <name evidence="10" type="ORF">CLH62_01725</name>
</gene>
<name>A0A2G1VI06_9GAMM</name>
<reference evidence="10 11" key="1">
    <citation type="submission" date="2017-09" db="EMBL/GenBank/DDBJ databases">
        <title>The draft genome sequences of Marinobacter guineae M3B.</title>
        <authorList>
            <person name="Cao J."/>
        </authorList>
    </citation>
    <scope>NUCLEOTIDE SEQUENCE [LARGE SCALE GENOMIC DNA]</scope>
    <source>
        <strain evidence="10 11">M3B</strain>
    </source>
</reference>
<evidence type="ECO:0000256" key="7">
    <source>
        <dbReference type="ARBA" id="ARBA00023136"/>
    </source>
</evidence>
<feature type="transmembrane region" description="Helical" evidence="8">
    <location>
        <begin position="270"/>
        <end position="299"/>
    </location>
</feature>
<dbReference type="Pfam" id="PF09721">
    <property type="entry name" value="Exosortase_EpsH"/>
    <property type="match status" value="1"/>
</dbReference>
<dbReference type="InterPro" id="IPR017540">
    <property type="entry name" value="Exosortase-1"/>
</dbReference>
<dbReference type="InterPro" id="IPR019127">
    <property type="entry name" value="Exosortase"/>
</dbReference>
<proteinExistence type="predicted"/>
<dbReference type="GO" id="GO:0008233">
    <property type="term" value="F:peptidase activity"/>
    <property type="evidence" value="ECO:0007669"/>
    <property type="project" value="UniProtKB-KW"/>
</dbReference>
<feature type="transmembrane region" description="Helical" evidence="8">
    <location>
        <begin position="246"/>
        <end position="264"/>
    </location>
</feature>
<keyword evidence="11" id="KW-1185">Reference proteome</keyword>
<evidence type="ECO:0000313" key="11">
    <source>
        <dbReference type="Proteomes" id="UP000229044"/>
    </source>
</evidence>
<dbReference type="NCBIfam" id="TIGR02914">
    <property type="entry name" value="EpsI_fam"/>
    <property type="match status" value="1"/>
</dbReference>
<dbReference type="OrthoDB" id="9797363at2"/>
<dbReference type="NCBIfam" id="TIGR03109">
    <property type="entry name" value="exosort_XrtA"/>
    <property type="match status" value="1"/>
</dbReference>
<dbReference type="Pfam" id="PF11984">
    <property type="entry name" value="DUF3485"/>
    <property type="match status" value="1"/>
</dbReference>
<keyword evidence="6 8" id="KW-1133">Transmembrane helix</keyword>
<comment type="caution">
    <text evidence="10">The sequence shown here is derived from an EMBL/GenBank/DDBJ whole genome shotgun (WGS) entry which is preliminary data.</text>
</comment>
<sequence length="560" mass="62797">MSESSVVIVGANPEFHKFPHFFVTPLFRGYFSDIMSRQENITIRVVLRPKRNPTSSSLTGMSVSMITFLSSQRPLLLSCTALFILAFLPEWHDFWILWRDSIIYQHGFLVLATIGYLLFKQRSKLFQMAFNPSTLGLLALISLSLVMLLAKAADIKTIRLGLLPFIALAWGYTLWGKAFLKNAGTPIILLVFATPIWDDFSFVFQNITVIANNALLSLFGIPATIKEFYITIPGGTFFVDGGCSGVRYLMVGLFIAPVYGFLYYKTVSKTVLLIVVAAFLSMLSNWIRVFGIIIAGHVTDMQSSLLKDHELFGWVIFILITLIPLFFIARKLESDAPSTAEDAQSSVSNNVDPEIPRKWIIGSSAVVALIPIVLFVQTDLLKPSSVAGLTDLPNVEDPWRGPLTNANIWAPEFVNADVNKGGIYVSDEFEMLQIYLVSYAQQDQDQELIYYQNELYDNENWRLISSQVLDAPDNSFGVTQLKETILKNKSDNEWITIWWWYDVGGFKSISKLEAKVVGGLMKLAGNSKGEFWALAARCEEPTLEACKAQRAVFTKFLGKV</sequence>
<evidence type="ECO:0000256" key="1">
    <source>
        <dbReference type="ARBA" id="ARBA00004651"/>
    </source>
</evidence>
<dbReference type="Proteomes" id="UP000229044">
    <property type="component" value="Unassembled WGS sequence"/>
</dbReference>